<evidence type="ECO:0000313" key="2">
    <source>
        <dbReference type="Proteomes" id="UP000256512"/>
    </source>
</evidence>
<organism evidence="1 2">
    <name type="scientific">Chryseobacterium piscium</name>
    <dbReference type="NCBI Taxonomy" id="333702"/>
    <lineage>
        <taxon>Bacteria</taxon>
        <taxon>Pseudomonadati</taxon>
        <taxon>Bacteroidota</taxon>
        <taxon>Flavobacteriia</taxon>
        <taxon>Flavobacteriales</taxon>
        <taxon>Weeksellaceae</taxon>
        <taxon>Chryseobacterium group</taxon>
        <taxon>Chryseobacterium</taxon>
    </lineage>
</organism>
<dbReference type="AlphaFoldDB" id="A0A3D9BJZ2"/>
<dbReference type="Proteomes" id="UP000256512">
    <property type="component" value="Unassembled WGS sequence"/>
</dbReference>
<sequence length="229" mass="26190">MKTYFAILVCSLTLVHCTKESEKPSSVQSSKPENVNIDVKISDPEIDYLEFKPDSISNVKIKGFEVISSYSYNQTKFVTGYYNPVDGKTVTPDTEKDNGQRLLVLNNKNEIIFKGQGGGDTYLYQPHFYKNKIDGKILIVCQLAFEYFFGGEVFLLENNSVKYVGNIDLEPFDMETSMTDVLKIYEKKNAIHFKFDSDSLLLKPGNEDIAIKNKDTEYIYEKGILKFKK</sequence>
<name>A0A3D9BJZ2_9FLAO</name>
<keyword evidence="2" id="KW-1185">Reference proteome</keyword>
<comment type="caution">
    <text evidence="1">The sequence shown here is derived from an EMBL/GenBank/DDBJ whole genome shotgun (WGS) entry which is preliminary data.</text>
</comment>
<accession>A0A3D9BJZ2</accession>
<evidence type="ECO:0000313" key="1">
    <source>
        <dbReference type="EMBL" id="REC53865.1"/>
    </source>
</evidence>
<proteinExistence type="predicted"/>
<dbReference type="RefSeq" id="WP_115950514.1">
    <property type="nucleotide sequence ID" value="NZ_QNVS01000035.1"/>
</dbReference>
<dbReference type="EMBL" id="QNVS01000035">
    <property type="protein sequence ID" value="REC53865.1"/>
    <property type="molecule type" value="Genomic_DNA"/>
</dbReference>
<reference evidence="1 2" key="1">
    <citation type="journal article" date="2006" name="Int. J. Syst. Evol. Microbiol.">
        <title>Chryseobacterium piscium sp. nov., isolated from fish of the South Atlantic Ocean off South Africa.</title>
        <authorList>
            <person name="de Beer H."/>
            <person name="Hugo C.J."/>
            <person name="Jooste P.J."/>
            <person name="Vancanneyt M."/>
            <person name="Coenye T."/>
            <person name="Vandamme P."/>
        </authorList>
    </citation>
    <scope>NUCLEOTIDE SEQUENCE [LARGE SCALE GENOMIC DNA]</scope>
    <source>
        <strain evidence="1 2">CCUG 51923</strain>
    </source>
</reference>
<gene>
    <name evidence="1" type="ORF">DRF62_11930</name>
</gene>
<protein>
    <submittedName>
        <fullName evidence="1">Uncharacterized protein</fullName>
    </submittedName>
</protein>